<name>A0ABC9X070_GRUJA</name>
<reference evidence="1 2" key="1">
    <citation type="submission" date="2024-06" db="EMBL/GenBank/DDBJ databases">
        <title>The draft genome of Grus japonensis, version 3.</title>
        <authorList>
            <person name="Nabeshima K."/>
            <person name="Suzuki S."/>
            <person name="Onuma M."/>
        </authorList>
    </citation>
    <scope>NUCLEOTIDE SEQUENCE [LARGE SCALE GENOMIC DNA]</scope>
    <source>
        <strain evidence="1 2">451A</strain>
    </source>
</reference>
<dbReference type="PANTHER" id="PTHR33332">
    <property type="entry name" value="REVERSE TRANSCRIPTASE DOMAIN-CONTAINING PROTEIN"/>
    <property type="match status" value="1"/>
</dbReference>
<evidence type="ECO:0000313" key="1">
    <source>
        <dbReference type="EMBL" id="GAB0190821.1"/>
    </source>
</evidence>
<dbReference type="Proteomes" id="UP001623348">
    <property type="component" value="Unassembled WGS sequence"/>
</dbReference>
<dbReference type="AlphaFoldDB" id="A0ABC9X070"/>
<organism evidence="1 2">
    <name type="scientific">Grus japonensis</name>
    <name type="common">Japanese crane</name>
    <name type="synonym">Red-crowned crane</name>
    <dbReference type="NCBI Taxonomy" id="30415"/>
    <lineage>
        <taxon>Eukaryota</taxon>
        <taxon>Metazoa</taxon>
        <taxon>Chordata</taxon>
        <taxon>Craniata</taxon>
        <taxon>Vertebrata</taxon>
        <taxon>Euteleostomi</taxon>
        <taxon>Archelosauria</taxon>
        <taxon>Archosauria</taxon>
        <taxon>Dinosauria</taxon>
        <taxon>Saurischia</taxon>
        <taxon>Theropoda</taxon>
        <taxon>Coelurosauria</taxon>
        <taxon>Aves</taxon>
        <taxon>Neognathae</taxon>
        <taxon>Neoaves</taxon>
        <taxon>Gruiformes</taxon>
        <taxon>Gruidae</taxon>
        <taxon>Grus</taxon>
    </lineage>
</organism>
<proteinExistence type="predicted"/>
<protein>
    <submittedName>
        <fullName evidence="1">Mitochondrial enolase superfamily member 1</fullName>
    </submittedName>
</protein>
<keyword evidence="2" id="KW-1185">Reference proteome</keyword>
<accession>A0ABC9X070</accession>
<evidence type="ECO:0000313" key="2">
    <source>
        <dbReference type="Proteomes" id="UP001623348"/>
    </source>
</evidence>
<sequence length="170" mass="19086">MFEKSWRLGDIPEDWKKANVTPIYKNGLKEDPGNYRPMSSITSVPGKVMERIPLRAITSQMKHVIGKSQHGFTKGKLCLTNPIAFYDKVIFSVDVGQVVDIVYLGFSKASNTVPHSLLLKASVNMGSLGYWNQIIVIMNMCLEEITNMNPENLCLKKNLLCPGSLLYIHL</sequence>
<gene>
    <name evidence="1" type="ORF">GRJ2_001547400</name>
</gene>
<comment type="caution">
    <text evidence="1">The sequence shown here is derived from an EMBL/GenBank/DDBJ whole genome shotgun (WGS) entry which is preliminary data.</text>
</comment>
<dbReference type="EMBL" id="BAAFJT010000005">
    <property type="protein sequence ID" value="GAB0190821.1"/>
    <property type="molecule type" value="Genomic_DNA"/>
</dbReference>